<dbReference type="KEGG" id="qsa:O6P43_011220"/>
<feature type="compositionally biased region" description="Basic and acidic residues" evidence="4">
    <location>
        <begin position="328"/>
        <end position="341"/>
    </location>
</feature>
<evidence type="ECO:0000256" key="1">
    <source>
        <dbReference type="ARBA" id="ARBA00004413"/>
    </source>
</evidence>
<dbReference type="SMART" id="SM00028">
    <property type="entry name" value="TPR"/>
    <property type="match status" value="3"/>
</dbReference>
<dbReference type="SUPFAM" id="SSF48403">
    <property type="entry name" value="Ankyrin repeat"/>
    <property type="match status" value="1"/>
</dbReference>
<dbReference type="EMBL" id="JARAOO010000004">
    <property type="protein sequence ID" value="KAJ7973497.1"/>
    <property type="molecule type" value="Genomic_DNA"/>
</dbReference>
<dbReference type="PROSITE" id="PS50088">
    <property type="entry name" value="ANK_REPEAT"/>
    <property type="match status" value="5"/>
</dbReference>
<evidence type="ECO:0000256" key="3">
    <source>
        <dbReference type="PROSITE-ProRule" id="PRU00339"/>
    </source>
</evidence>
<dbReference type="Proteomes" id="UP001163823">
    <property type="component" value="Chromosome 4"/>
</dbReference>
<dbReference type="SUPFAM" id="SSF48452">
    <property type="entry name" value="TPR-like"/>
    <property type="match status" value="1"/>
</dbReference>
<dbReference type="Pfam" id="PF12796">
    <property type="entry name" value="Ank_2"/>
    <property type="match status" value="2"/>
</dbReference>
<keyword evidence="7" id="KW-1185">Reference proteome</keyword>
<dbReference type="PROSITE" id="PS50005">
    <property type="entry name" value="TPR"/>
    <property type="match status" value="2"/>
</dbReference>
<keyword evidence="3" id="KW-0802">TPR repeat</keyword>
<dbReference type="Gene3D" id="1.25.40.10">
    <property type="entry name" value="Tetratricopeptide repeat domain"/>
    <property type="match status" value="1"/>
</dbReference>
<dbReference type="GO" id="GO:0005886">
    <property type="term" value="C:plasma membrane"/>
    <property type="evidence" value="ECO:0007669"/>
    <property type="project" value="UniProtKB-SubCell"/>
</dbReference>
<dbReference type="Pfam" id="PF25575">
    <property type="entry name" value="TPR_BSK1_C"/>
    <property type="match status" value="1"/>
</dbReference>
<proteinExistence type="predicted"/>
<feature type="repeat" description="ANK" evidence="2">
    <location>
        <begin position="88"/>
        <end position="120"/>
    </location>
</feature>
<feature type="repeat" description="ANK" evidence="2">
    <location>
        <begin position="186"/>
        <end position="218"/>
    </location>
</feature>
<comment type="subcellular location">
    <subcellularLocation>
        <location evidence="1">Cell membrane</location>
        <topology evidence="1">Peripheral membrane protein</topology>
        <orientation evidence="1">Cytoplasmic side</orientation>
    </subcellularLocation>
</comment>
<dbReference type="AlphaFoldDB" id="A0AAD7Q277"/>
<dbReference type="Gene3D" id="1.25.40.20">
    <property type="entry name" value="Ankyrin repeat-containing domain"/>
    <property type="match status" value="3"/>
</dbReference>
<accession>A0AAD7Q277</accession>
<dbReference type="InterPro" id="IPR058209">
    <property type="entry name" value="TPR_BSK1_C"/>
</dbReference>
<evidence type="ECO:0000256" key="2">
    <source>
        <dbReference type="PROSITE-ProRule" id="PRU00023"/>
    </source>
</evidence>
<evidence type="ECO:0000256" key="4">
    <source>
        <dbReference type="SAM" id="MobiDB-lite"/>
    </source>
</evidence>
<comment type="caution">
    <text evidence="6">The sequence shown here is derived from an EMBL/GenBank/DDBJ whole genome shotgun (WGS) entry which is preliminary data.</text>
</comment>
<keyword evidence="2" id="KW-0040">ANK repeat</keyword>
<evidence type="ECO:0000259" key="5">
    <source>
        <dbReference type="Pfam" id="PF25575"/>
    </source>
</evidence>
<gene>
    <name evidence="6" type="ORF">O6P43_011220</name>
</gene>
<dbReference type="PRINTS" id="PR01415">
    <property type="entry name" value="ANKYRIN"/>
</dbReference>
<dbReference type="InterPro" id="IPR002110">
    <property type="entry name" value="Ankyrin_rpt"/>
</dbReference>
<dbReference type="PANTHER" id="PTHR46224:SF6">
    <property type="entry name" value="ANKYRIN REPEAT FAMILY PROTEIN"/>
    <property type="match status" value="1"/>
</dbReference>
<feature type="repeat" description="TPR" evidence="3">
    <location>
        <begin position="402"/>
        <end position="435"/>
    </location>
</feature>
<name>A0AAD7Q277_QUISA</name>
<dbReference type="PROSITE" id="PS50297">
    <property type="entry name" value="ANK_REP_REGION"/>
    <property type="match status" value="4"/>
</dbReference>
<dbReference type="PANTHER" id="PTHR46224">
    <property type="entry name" value="ANKYRIN REPEAT FAMILY PROTEIN"/>
    <property type="match status" value="1"/>
</dbReference>
<dbReference type="InterPro" id="IPR051616">
    <property type="entry name" value="Cul2-RING_E3_ligase_SR"/>
</dbReference>
<organism evidence="6 7">
    <name type="scientific">Quillaja saponaria</name>
    <name type="common">Soap bark tree</name>
    <dbReference type="NCBI Taxonomy" id="32244"/>
    <lineage>
        <taxon>Eukaryota</taxon>
        <taxon>Viridiplantae</taxon>
        <taxon>Streptophyta</taxon>
        <taxon>Embryophyta</taxon>
        <taxon>Tracheophyta</taxon>
        <taxon>Spermatophyta</taxon>
        <taxon>Magnoliopsida</taxon>
        <taxon>eudicotyledons</taxon>
        <taxon>Gunneridae</taxon>
        <taxon>Pentapetalae</taxon>
        <taxon>rosids</taxon>
        <taxon>fabids</taxon>
        <taxon>Fabales</taxon>
        <taxon>Quillajaceae</taxon>
        <taxon>Quillaja</taxon>
    </lineage>
</organism>
<protein>
    <submittedName>
        <fullName evidence="6">Ankyrin repeat family protein</fullName>
    </submittedName>
</protein>
<feature type="repeat" description="TPR" evidence="3">
    <location>
        <begin position="334"/>
        <end position="367"/>
    </location>
</feature>
<feature type="domain" description="Serine/threonine-protein kinase BSK1-like TPR repeats" evidence="5">
    <location>
        <begin position="333"/>
        <end position="406"/>
    </location>
</feature>
<evidence type="ECO:0000313" key="6">
    <source>
        <dbReference type="EMBL" id="KAJ7973497.1"/>
    </source>
</evidence>
<feature type="repeat" description="ANK" evidence="2">
    <location>
        <begin position="153"/>
        <end position="185"/>
    </location>
</feature>
<dbReference type="SMART" id="SM00248">
    <property type="entry name" value="ANK"/>
    <property type="match status" value="7"/>
</dbReference>
<feature type="region of interest" description="Disordered" evidence="4">
    <location>
        <begin position="298"/>
        <end position="341"/>
    </location>
</feature>
<dbReference type="InterPro" id="IPR019734">
    <property type="entry name" value="TPR_rpt"/>
</dbReference>
<reference evidence="6" key="1">
    <citation type="journal article" date="2023" name="Science">
        <title>Elucidation of the pathway for biosynthesis of saponin adjuvants from the soapbark tree.</title>
        <authorList>
            <person name="Reed J."/>
            <person name="Orme A."/>
            <person name="El-Demerdash A."/>
            <person name="Owen C."/>
            <person name="Martin L.B.B."/>
            <person name="Misra R.C."/>
            <person name="Kikuchi S."/>
            <person name="Rejzek M."/>
            <person name="Martin A.C."/>
            <person name="Harkess A."/>
            <person name="Leebens-Mack J."/>
            <person name="Louveau T."/>
            <person name="Stephenson M.J."/>
            <person name="Osbourn A."/>
        </authorList>
    </citation>
    <scope>NUCLEOTIDE SEQUENCE</scope>
    <source>
        <strain evidence="6">S10</strain>
    </source>
</reference>
<feature type="repeat" description="ANK" evidence="2">
    <location>
        <begin position="121"/>
        <end position="153"/>
    </location>
</feature>
<evidence type="ECO:0000313" key="7">
    <source>
        <dbReference type="Proteomes" id="UP001163823"/>
    </source>
</evidence>
<sequence length="461" mass="49008">MAADASVALAVRQKVQQFLNAACAGKLDLLKKLAGQLDEGNDLAKTVAAIKDANKRGALHFAAREGKTEVCKYLLEELKLDVDTKDDDGETPLIHAARQGHTGTAKYLLDRGANPAIASNLGATALHHSAGLGDIELVKYLLSKGVDVDSQSDAGTPLVWAAGHDQQDAVKALLDNHANPNAETDDGITPLLSSVAAGSMACLELLIQAGAKVNVSAGGATPLHIAADNGSPEIINSLLKAGADPDSADEDGTKPIQVAAARGNTRGVEILLPLTSKIDSIPNWTVEGVLEFMQSEIENQQEDASNAKEATLTKDPTLPQQDLPKVTPEAKERAAEAKSRGQDAFNRKDFPMAIDAYTQAIDLDPTDATLLSNRSLCWIRLGQAEHALADAKACRTLRPDWAKACYREGAALRLLQRFEEAANSFYEGVQLDPENTALATAFREAVEAGRKFHGTTNLEKS</sequence>
<dbReference type="InterPro" id="IPR036770">
    <property type="entry name" value="Ankyrin_rpt-contain_sf"/>
</dbReference>
<dbReference type="InterPro" id="IPR011990">
    <property type="entry name" value="TPR-like_helical_dom_sf"/>
</dbReference>
<feature type="repeat" description="ANK" evidence="2">
    <location>
        <begin position="218"/>
        <end position="250"/>
    </location>
</feature>
<dbReference type="Pfam" id="PF00023">
    <property type="entry name" value="Ank"/>
    <property type="match status" value="1"/>
</dbReference>